<dbReference type="PRINTS" id="PR00252">
    <property type="entry name" value="NRIONCHANNEL"/>
</dbReference>
<dbReference type="SUPFAM" id="SSF90112">
    <property type="entry name" value="Neurotransmitter-gated ion-channel transmembrane pore"/>
    <property type="match status" value="1"/>
</dbReference>
<dbReference type="PROSITE" id="PS00236">
    <property type="entry name" value="NEUROTR_ION_CHANNEL"/>
    <property type="match status" value="1"/>
</dbReference>
<dbReference type="InterPro" id="IPR036719">
    <property type="entry name" value="Neuro-gated_channel_TM_sf"/>
</dbReference>
<dbReference type="FunFam" id="1.20.58.390:FF:000114">
    <property type="entry name" value="Uncharacterized protein"/>
    <property type="match status" value="1"/>
</dbReference>
<keyword evidence="1 14" id="KW-0813">Transport</keyword>
<keyword evidence="9" id="KW-0675">Receptor</keyword>
<keyword evidence="10" id="KW-0325">Glycoprotein</keyword>
<evidence type="ECO:0000256" key="9">
    <source>
        <dbReference type="ARBA" id="ARBA00023170"/>
    </source>
</evidence>
<dbReference type="Proteomes" id="UP000515135">
    <property type="component" value="Unplaced"/>
</dbReference>
<keyword evidence="5" id="KW-0770">Synapse</keyword>
<keyword evidence="3 14" id="KW-0812">Transmembrane</keyword>
<dbReference type="GO" id="GO:0045211">
    <property type="term" value="C:postsynaptic membrane"/>
    <property type="evidence" value="ECO:0007669"/>
    <property type="project" value="InterPro"/>
</dbReference>
<dbReference type="PANTHER" id="PTHR18945">
    <property type="entry name" value="NEUROTRANSMITTER GATED ION CHANNEL"/>
    <property type="match status" value="1"/>
</dbReference>
<comment type="subcellular location">
    <subcellularLocation>
        <location evidence="13">Synaptic cell membrane</location>
        <topology evidence="13">Multi-pass membrane protein</topology>
    </subcellularLocation>
</comment>
<dbReference type="InterPro" id="IPR038050">
    <property type="entry name" value="Neuro_actylchol_rec"/>
</dbReference>
<keyword evidence="7 14" id="KW-0472">Membrane</keyword>
<keyword evidence="17" id="KW-1185">Reference proteome</keyword>
<dbReference type="Pfam" id="PF02931">
    <property type="entry name" value="Neur_chan_LBD"/>
    <property type="match status" value="1"/>
</dbReference>
<dbReference type="OrthoDB" id="5975154at2759"/>
<evidence type="ECO:0000256" key="5">
    <source>
        <dbReference type="ARBA" id="ARBA00023018"/>
    </source>
</evidence>
<evidence type="ECO:0000256" key="2">
    <source>
        <dbReference type="ARBA" id="ARBA00022475"/>
    </source>
</evidence>
<feature type="transmembrane region" description="Helical" evidence="14">
    <location>
        <begin position="422"/>
        <end position="441"/>
    </location>
</feature>
<feature type="chain" id="PRO_5028518623" evidence="14">
    <location>
        <begin position="25"/>
        <end position="442"/>
    </location>
</feature>
<keyword evidence="6 14" id="KW-0406">Ion transport</keyword>
<proteinExistence type="inferred from homology"/>
<dbReference type="GO" id="GO:0022848">
    <property type="term" value="F:acetylcholine-gated monoatomic cation-selective channel activity"/>
    <property type="evidence" value="ECO:0007669"/>
    <property type="project" value="InterPro"/>
</dbReference>
<keyword evidence="8" id="KW-1015">Disulfide bond</keyword>
<sequence>MSSRVITLTCVVLQVACLIPIVSPQGAINENVLIARLLENYSTDARPVLNASDIITVTFDIVIAQILELNAKEQVLASNLWVRQYWRDEFLTWKPEENGNITMVHINSERIWRPDTILYNRLHDEGWSATPDTNAIIQHTGDVFWGYPFTVRSSCLLDVTLFPYDVQRCPLEFGSWTYHGALMDFVNKSAEGVTEEFIVNGEWLLRSFEADRHVHRNISGNPFPTIEYTIEISRRTLYYNYYVVAPCILLALLALLGFCLPSDSGEKLALSITMLLSLVVFMQLVTEKLPPISTSIPLIGKFFGGVIVLVTLSSAMTIFVLSLHFRGPKIYPIPMWLRKVFFLGPPKDTKVKVIKNPRSHTVRSNGVPGETTPTEPETQKVSQTLARIEQNIAHFIEEYDKKTAYTALEKEWKFLAKRIDRCLLVLFLVALVIMGLAMLLAR</sequence>
<keyword evidence="4 14" id="KW-1133">Transmembrane helix</keyword>
<comment type="caution">
    <text evidence="14">Lacks conserved residue(s) required for the propagation of feature annotation.</text>
</comment>
<accession>A0A6P4Y159</accession>
<dbReference type="CDD" id="cd19051">
    <property type="entry name" value="LGIC_TM_cation"/>
    <property type="match status" value="1"/>
</dbReference>
<dbReference type="NCBIfam" id="TIGR00860">
    <property type="entry name" value="LIC"/>
    <property type="match status" value="1"/>
</dbReference>
<dbReference type="RefSeq" id="XP_019622645.1">
    <property type="nucleotide sequence ID" value="XM_019767086.1"/>
</dbReference>
<dbReference type="InterPro" id="IPR036734">
    <property type="entry name" value="Neur_chan_lig-bd_sf"/>
</dbReference>
<feature type="domain" description="Neurotransmitter-gated ion-channel transmembrane" evidence="16">
    <location>
        <begin position="244"/>
        <end position="342"/>
    </location>
</feature>
<dbReference type="GeneID" id="109468758"/>
<evidence type="ECO:0000256" key="3">
    <source>
        <dbReference type="ARBA" id="ARBA00022692"/>
    </source>
</evidence>
<keyword evidence="12 14" id="KW-0407">Ion channel</keyword>
<feature type="transmembrane region" description="Helical" evidence="14">
    <location>
        <begin position="239"/>
        <end position="261"/>
    </location>
</feature>
<feature type="signal peptide" evidence="14">
    <location>
        <begin position="1"/>
        <end position="24"/>
    </location>
</feature>
<dbReference type="Gene3D" id="1.20.58.390">
    <property type="entry name" value="Neurotransmitter-gated ion-channel transmembrane domain"/>
    <property type="match status" value="1"/>
</dbReference>
<evidence type="ECO:0000259" key="15">
    <source>
        <dbReference type="Pfam" id="PF02931"/>
    </source>
</evidence>
<feature type="domain" description="Neurotransmitter-gated ion-channel ligand-binding" evidence="15">
    <location>
        <begin position="32"/>
        <end position="236"/>
    </location>
</feature>
<dbReference type="InterPro" id="IPR006201">
    <property type="entry name" value="Neur_channel"/>
</dbReference>
<dbReference type="CDD" id="cd18997">
    <property type="entry name" value="LGIC_ECD_nAChR"/>
    <property type="match status" value="1"/>
</dbReference>
<evidence type="ECO:0000256" key="4">
    <source>
        <dbReference type="ARBA" id="ARBA00022989"/>
    </source>
</evidence>
<dbReference type="InterPro" id="IPR006029">
    <property type="entry name" value="Neurotrans-gated_channel_TM"/>
</dbReference>
<dbReference type="InterPro" id="IPR002394">
    <property type="entry name" value="Nicotinic_acetylcholine_rcpt"/>
</dbReference>
<gene>
    <name evidence="18" type="primary">LOC109468758</name>
</gene>
<dbReference type="SUPFAM" id="SSF63712">
    <property type="entry name" value="Nicotinic receptor ligand binding domain-like"/>
    <property type="match status" value="1"/>
</dbReference>
<dbReference type="Gene3D" id="2.70.170.10">
    <property type="entry name" value="Neurotransmitter-gated ion-channel ligand-binding domain"/>
    <property type="match status" value="1"/>
</dbReference>
<keyword evidence="2" id="KW-1003">Cell membrane</keyword>
<protein>
    <submittedName>
        <fullName evidence="18">Neuronal acetylcholine receptor subunit alpha-10-like</fullName>
    </submittedName>
</protein>
<dbReference type="GO" id="GO:0004888">
    <property type="term" value="F:transmembrane signaling receptor activity"/>
    <property type="evidence" value="ECO:0007669"/>
    <property type="project" value="InterPro"/>
</dbReference>
<evidence type="ECO:0000313" key="17">
    <source>
        <dbReference type="Proteomes" id="UP000515135"/>
    </source>
</evidence>
<dbReference type="PRINTS" id="PR00254">
    <property type="entry name" value="NICOTINICR"/>
</dbReference>
<comment type="similarity">
    <text evidence="14">Belongs to the ligand-gated ion channel (TC 1.A.9) family.</text>
</comment>
<evidence type="ECO:0000256" key="1">
    <source>
        <dbReference type="ARBA" id="ARBA00022448"/>
    </source>
</evidence>
<evidence type="ECO:0000256" key="8">
    <source>
        <dbReference type="ARBA" id="ARBA00023157"/>
    </source>
</evidence>
<evidence type="ECO:0000256" key="13">
    <source>
        <dbReference type="ARBA" id="ARBA00034099"/>
    </source>
</evidence>
<organism evidence="17 18">
    <name type="scientific">Branchiostoma belcheri</name>
    <name type="common">Amphioxus</name>
    <dbReference type="NCBI Taxonomy" id="7741"/>
    <lineage>
        <taxon>Eukaryota</taxon>
        <taxon>Metazoa</taxon>
        <taxon>Chordata</taxon>
        <taxon>Cephalochordata</taxon>
        <taxon>Leptocardii</taxon>
        <taxon>Amphioxiformes</taxon>
        <taxon>Branchiostomatidae</taxon>
        <taxon>Branchiostoma</taxon>
    </lineage>
</organism>
<evidence type="ECO:0000256" key="14">
    <source>
        <dbReference type="RuleBase" id="RU000687"/>
    </source>
</evidence>
<dbReference type="Pfam" id="PF02932">
    <property type="entry name" value="Neur_chan_memb"/>
    <property type="match status" value="1"/>
</dbReference>
<reference evidence="18" key="1">
    <citation type="submission" date="2025-08" db="UniProtKB">
        <authorList>
            <consortium name="RefSeq"/>
        </authorList>
    </citation>
    <scope>IDENTIFICATION</scope>
    <source>
        <tissue evidence="18">Gonad</tissue>
    </source>
</reference>
<evidence type="ECO:0000256" key="10">
    <source>
        <dbReference type="ARBA" id="ARBA00023180"/>
    </source>
</evidence>
<dbReference type="KEGG" id="bbel:109468758"/>
<dbReference type="InterPro" id="IPR006202">
    <property type="entry name" value="Neur_chan_lig-bd"/>
</dbReference>
<evidence type="ECO:0000256" key="6">
    <source>
        <dbReference type="ARBA" id="ARBA00023065"/>
    </source>
</evidence>
<evidence type="ECO:0000256" key="7">
    <source>
        <dbReference type="ARBA" id="ARBA00023136"/>
    </source>
</evidence>
<evidence type="ECO:0000256" key="11">
    <source>
        <dbReference type="ARBA" id="ARBA00023286"/>
    </source>
</evidence>
<name>A0A6P4Y159_BRABE</name>
<evidence type="ECO:0000256" key="12">
    <source>
        <dbReference type="ARBA" id="ARBA00023303"/>
    </source>
</evidence>
<evidence type="ECO:0000313" key="18">
    <source>
        <dbReference type="RefSeq" id="XP_019622645.1"/>
    </source>
</evidence>
<evidence type="ECO:0000259" key="16">
    <source>
        <dbReference type="Pfam" id="PF02932"/>
    </source>
</evidence>
<dbReference type="InterPro" id="IPR018000">
    <property type="entry name" value="Neurotransmitter_ion_chnl_CS"/>
</dbReference>
<dbReference type="AlphaFoldDB" id="A0A6P4Y159"/>
<feature type="transmembrane region" description="Helical" evidence="14">
    <location>
        <begin position="298"/>
        <end position="325"/>
    </location>
</feature>
<dbReference type="FunFam" id="2.70.170.10:FF:000030">
    <property type="entry name" value="AcetylCholine Receptor"/>
    <property type="match status" value="1"/>
</dbReference>
<keyword evidence="11" id="KW-1071">Ligand-gated ion channel</keyword>
<keyword evidence="14" id="KW-0732">Signal</keyword>